<accession>A0A3Q3F350</accession>
<evidence type="ECO:0000256" key="1">
    <source>
        <dbReference type="SAM" id="MobiDB-lite"/>
    </source>
</evidence>
<dbReference type="FunCoup" id="A0A3Q3F350">
    <property type="interactions" value="177"/>
</dbReference>
<name>A0A3Q3F350_9LABR</name>
<keyword evidence="3" id="KW-1185">Reference proteome</keyword>
<dbReference type="InterPro" id="IPR037646">
    <property type="entry name" value="PROSER3"/>
</dbReference>
<proteinExistence type="predicted"/>
<feature type="compositionally biased region" description="Polar residues" evidence="1">
    <location>
        <begin position="551"/>
        <end position="561"/>
    </location>
</feature>
<dbReference type="STRING" id="56723.ENSLBEP00000013182"/>
<evidence type="ECO:0000313" key="2">
    <source>
        <dbReference type="Ensembl" id="ENSLBEP00000013182.1"/>
    </source>
</evidence>
<dbReference type="GeneTree" id="ENSGT00390000001986"/>
<feature type="compositionally biased region" description="Basic and acidic residues" evidence="1">
    <location>
        <begin position="511"/>
        <end position="528"/>
    </location>
</feature>
<feature type="compositionally biased region" description="Polar residues" evidence="1">
    <location>
        <begin position="107"/>
        <end position="116"/>
    </location>
</feature>
<reference evidence="2" key="1">
    <citation type="submission" date="2025-08" db="UniProtKB">
        <authorList>
            <consortium name="Ensembl"/>
        </authorList>
    </citation>
    <scope>IDENTIFICATION</scope>
</reference>
<protein>
    <submittedName>
        <fullName evidence="2">Proline and serine rich 3</fullName>
    </submittedName>
</protein>
<feature type="region of interest" description="Disordered" evidence="1">
    <location>
        <begin position="32"/>
        <end position="74"/>
    </location>
</feature>
<dbReference type="RefSeq" id="XP_020493051.1">
    <property type="nucleotide sequence ID" value="XM_020637395.3"/>
</dbReference>
<feature type="region of interest" description="Disordered" evidence="1">
    <location>
        <begin position="470"/>
        <end position="598"/>
    </location>
</feature>
<dbReference type="GeneID" id="109986657"/>
<feature type="region of interest" description="Disordered" evidence="1">
    <location>
        <begin position="346"/>
        <end position="366"/>
    </location>
</feature>
<dbReference type="PANTHER" id="PTHR22045:SF6">
    <property type="entry name" value="PROLINE AND SERINE-RICH PROTEIN 3"/>
    <property type="match status" value="1"/>
</dbReference>
<feature type="region of interest" description="Disordered" evidence="1">
    <location>
        <begin position="107"/>
        <end position="130"/>
    </location>
</feature>
<dbReference type="OrthoDB" id="10043502at2759"/>
<feature type="compositionally biased region" description="Polar residues" evidence="1">
    <location>
        <begin position="353"/>
        <end position="366"/>
    </location>
</feature>
<sequence length="703" mass="78312">MWCSKAVMKSSVPVFTRQNPFEQASKVVKTHYHPASNKSLSQKEKQTTFSPERFSKRSSAQFNTLRPEDQGLTEKQDSCFTATEGHPVFEESWPSSDCGSSPASILTSSNMVSPKQSARAGKHSTSLEPGVQQDSVLSKYIERFRHGRPQSREERQQMASSVREKSVPFWWITSSTFPPSSTPTKTTDKDVTQPLKDAHGAFFYSPVQYQRDRSLSPCRRSLSILSDTSQGEYDDTEILQLQDRANRLLLRDETLNDGSIHVSSEGLGCSDFSSPCSIEEPVRRPVIPGVTMSAAEMASSDSIQAHLSQNPSVVPSLEPPTRPEDDILFQWRLRRKIEQAREWPQKHSGFYGPTTNHQSLSQTSASGQAYEGRVQPPEFSEKVITPEIAGARLEPKVNPGSFSPSSGPAPLPAFVVSGSSVSQPHVPAHMHFLCDVLPCPSQTFHASTHDNIFQSRDESRTKIVFEKAQAENKMKTAPDDPFLEHIPTPSNASSGATKGERPSNHKRSERNKREKAQTKESENNKKETVMSFRKQKKSTRHTMEKEHSDGPGSTNRSSSHQRYPERILPLAKEQQQQEGRFSSQSSTDAHAPPHSPIHSALGQVVSEVLFPMTESSPAPRMPVSSSPSCTSAARTQSSVLPCDEQNSVEVISQLLQEAEDSDEKEFEDDALLKVLRKQRKWVKEQISEVDFLLNGFLDEQHAT</sequence>
<dbReference type="Proteomes" id="UP000261660">
    <property type="component" value="Unplaced"/>
</dbReference>
<dbReference type="PANTHER" id="PTHR22045">
    <property type="entry name" value="PROLINE AND SERINE-RICH PROTEIN 3"/>
    <property type="match status" value="1"/>
</dbReference>
<reference evidence="2" key="2">
    <citation type="submission" date="2025-09" db="UniProtKB">
        <authorList>
            <consortium name="Ensembl"/>
        </authorList>
    </citation>
    <scope>IDENTIFICATION</scope>
</reference>
<organism evidence="2 3">
    <name type="scientific">Labrus bergylta</name>
    <name type="common">ballan wrasse</name>
    <dbReference type="NCBI Taxonomy" id="56723"/>
    <lineage>
        <taxon>Eukaryota</taxon>
        <taxon>Metazoa</taxon>
        <taxon>Chordata</taxon>
        <taxon>Craniata</taxon>
        <taxon>Vertebrata</taxon>
        <taxon>Euteleostomi</taxon>
        <taxon>Actinopterygii</taxon>
        <taxon>Neopterygii</taxon>
        <taxon>Teleostei</taxon>
        <taxon>Neoteleostei</taxon>
        <taxon>Acanthomorphata</taxon>
        <taxon>Eupercaria</taxon>
        <taxon>Labriformes</taxon>
        <taxon>Labridae</taxon>
        <taxon>Labrus</taxon>
    </lineage>
</organism>
<evidence type="ECO:0000313" key="3">
    <source>
        <dbReference type="Proteomes" id="UP000261660"/>
    </source>
</evidence>
<feature type="compositionally biased region" description="Polar residues" evidence="1">
    <location>
        <begin position="573"/>
        <end position="588"/>
    </location>
</feature>
<dbReference type="CTD" id="148137"/>
<dbReference type="InParanoid" id="A0A3Q3F350"/>
<dbReference type="Ensembl" id="ENSLBET00000013880.1">
    <property type="protein sequence ID" value="ENSLBEP00000013182.1"/>
    <property type="gene ID" value="ENSLBEG00000010147.1"/>
</dbReference>
<dbReference type="AlphaFoldDB" id="A0A3Q3F350"/>